<evidence type="ECO:0000256" key="1">
    <source>
        <dbReference type="SAM" id="Phobius"/>
    </source>
</evidence>
<dbReference type="AlphaFoldDB" id="R2QF88"/>
<sequence>MELFINLCGFVGAWLLFTFPMYQAFLELLDQAVTFSKIASDKSQAIEKVSPIYWLFPPLKIHKEKERALIIIRGMNLETNDLKKLLLYFDKATAWFYVALAGLLNSIYVTYELFGKFGLPKSPLVFFTTIFVLIILSIGSVRHRLTTKRIEQKISDIRGE</sequence>
<keyword evidence="1" id="KW-0812">Transmembrane</keyword>
<evidence type="ECO:0000313" key="2">
    <source>
        <dbReference type="EMBL" id="EOH93888.1"/>
    </source>
</evidence>
<dbReference type="eggNOG" id="ENOG502ZEZH">
    <property type="taxonomic scope" value="Bacteria"/>
</dbReference>
<protein>
    <submittedName>
        <fullName evidence="2">Uncharacterized protein</fullName>
    </submittedName>
</protein>
<dbReference type="STRING" id="160454.RV10_GL002344"/>
<evidence type="ECO:0000313" key="3">
    <source>
        <dbReference type="Proteomes" id="UP000013782"/>
    </source>
</evidence>
<dbReference type="EMBL" id="AJAQ01000016">
    <property type="protein sequence ID" value="EOH93888.1"/>
    <property type="molecule type" value="Genomic_DNA"/>
</dbReference>
<dbReference type="PATRIC" id="fig|1158607.3.peg.2565"/>
<keyword evidence="3" id="KW-1185">Reference proteome</keyword>
<accession>R2QF88</accession>
<feature type="transmembrane region" description="Helical" evidence="1">
    <location>
        <begin position="92"/>
        <end position="111"/>
    </location>
</feature>
<dbReference type="HOGENOM" id="CLU_132636_0_0_9"/>
<name>R2QF88_9ENTE</name>
<comment type="caution">
    <text evidence="2">The sequence shown here is derived from an EMBL/GenBank/DDBJ whole genome shotgun (WGS) entry which is preliminary data.</text>
</comment>
<proteinExistence type="predicted"/>
<dbReference type="Proteomes" id="UP000013782">
    <property type="component" value="Unassembled WGS sequence"/>
</dbReference>
<keyword evidence="1" id="KW-0472">Membrane</keyword>
<reference evidence="2 3" key="1">
    <citation type="submission" date="2013-02" db="EMBL/GenBank/DDBJ databases">
        <title>The Genome Sequence of Enterococcus pallens BAA-351.</title>
        <authorList>
            <consortium name="The Broad Institute Genome Sequencing Platform"/>
            <consortium name="The Broad Institute Genome Sequencing Center for Infectious Disease"/>
            <person name="Earl A.M."/>
            <person name="Gilmore M.S."/>
            <person name="Lebreton F."/>
            <person name="Walker B."/>
            <person name="Young S.K."/>
            <person name="Zeng Q."/>
            <person name="Gargeya S."/>
            <person name="Fitzgerald M."/>
            <person name="Haas B."/>
            <person name="Abouelleil A."/>
            <person name="Alvarado L."/>
            <person name="Arachchi H.M."/>
            <person name="Berlin A.M."/>
            <person name="Chapman S.B."/>
            <person name="Dewar J."/>
            <person name="Goldberg J."/>
            <person name="Griggs A."/>
            <person name="Gujja S."/>
            <person name="Hansen M."/>
            <person name="Howarth C."/>
            <person name="Imamovic A."/>
            <person name="Larimer J."/>
            <person name="McCowan C."/>
            <person name="Murphy C."/>
            <person name="Neiman D."/>
            <person name="Pearson M."/>
            <person name="Priest M."/>
            <person name="Roberts A."/>
            <person name="Saif S."/>
            <person name="Shea T."/>
            <person name="Sisk P."/>
            <person name="Sykes S."/>
            <person name="Wortman J."/>
            <person name="Nusbaum C."/>
            <person name="Birren B."/>
        </authorList>
    </citation>
    <scope>NUCLEOTIDE SEQUENCE [LARGE SCALE GENOMIC DNA]</scope>
    <source>
        <strain evidence="2 3">ATCC BAA-351</strain>
    </source>
</reference>
<dbReference type="OrthoDB" id="3231851at2"/>
<dbReference type="RefSeq" id="WP_010757574.1">
    <property type="nucleotide sequence ID" value="NZ_ASWD01000001.1"/>
</dbReference>
<organism evidence="2 3">
    <name type="scientific">Enterococcus pallens ATCC BAA-351</name>
    <dbReference type="NCBI Taxonomy" id="1158607"/>
    <lineage>
        <taxon>Bacteria</taxon>
        <taxon>Bacillati</taxon>
        <taxon>Bacillota</taxon>
        <taxon>Bacilli</taxon>
        <taxon>Lactobacillales</taxon>
        <taxon>Enterococcaceae</taxon>
        <taxon>Enterococcus</taxon>
    </lineage>
</organism>
<keyword evidence="1" id="KW-1133">Transmembrane helix</keyword>
<feature type="transmembrane region" description="Helical" evidence="1">
    <location>
        <begin position="123"/>
        <end position="141"/>
    </location>
</feature>
<gene>
    <name evidence="2" type="ORF">UAU_02584</name>
</gene>